<dbReference type="InterPro" id="IPR037272">
    <property type="entry name" value="SNS_sf"/>
</dbReference>
<evidence type="ECO:0000256" key="9">
    <source>
        <dbReference type="ARBA" id="ARBA00022989"/>
    </source>
</evidence>
<dbReference type="Pfam" id="PF00209">
    <property type="entry name" value="SNF"/>
    <property type="match status" value="1"/>
</dbReference>
<evidence type="ECO:0000256" key="13">
    <source>
        <dbReference type="ARBA" id="ARBA00023180"/>
    </source>
</evidence>
<dbReference type="STRING" id="418985.A0A1V9WY95"/>
<dbReference type="GO" id="GO:0046872">
    <property type="term" value="F:metal ion binding"/>
    <property type="evidence" value="ECO:0007669"/>
    <property type="project" value="UniProtKB-KW"/>
</dbReference>
<keyword evidence="17" id="KW-1185">Reference proteome</keyword>
<evidence type="ECO:0000256" key="8">
    <source>
        <dbReference type="ARBA" id="ARBA00022847"/>
    </source>
</evidence>
<keyword evidence="6" id="KW-0479">Metal-binding</keyword>
<dbReference type="GO" id="GO:0015874">
    <property type="term" value="P:norepinephrine transport"/>
    <property type="evidence" value="ECO:0007669"/>
    <property type="project" value="TreeGrafter"/>
</dbReference>
<keyword evidence="13" id="KW-0325">Glycoprotein</keyword>
<dbReference type="InParanoid" id="A0A1V9WY95"/>
<sequence>MNENVVFGRFMRAILQDKSPIPSKHQARINTNAITIYRLITGAFLVPYCIMLAVGGIPLFFMELALGQFHRKGAITCWGRLVPLLKGVGYTVVLIALYVDFYYNVIIAWALHYFMASLMSLTAGGGDLPWTRCGQRWNTPNCSAEARKGRDGFTSPAHEYF</sequence>
<keyword evidence="5 15" id="KW-0812">Transmembrane</keyword>
<keyword evidence="7" id="KW-0532">Neurotransmitter transport</keyword>
<evidence type="ECO:0000256" key="5">
    <source>
        <dbReference type="ARBA" id="ARBA00022692"/>
    </source>
</evidence>
<keyword evidence="3" id="KW-0813">Transport</keyword>
<keyword evidence="12 14" id="KW-1015">Disulfide bond</keyword>
<dbReference type="PANTHER" id="PTHR11616:SF320">
    <property type="entry name" value="SODIUM-DEPENDENT NORADRENALINE TRANSPORTER"/>
    <property type="match status" value="1"/>
</dbReference>
<dbReference type="GO" id="GO:0006865">
    <property type="term" value="P:amino acid transport"/>
    <property type="evidence" value="ECO:0007669"/>
    <property type="project" value="TreeGrafter"/>
</dbReference>
<dbReference type="OrthoDB" id="6581954at2759"/>
<dbReference type="PRINTS" id="PR00176">
    <property type="entry name" value="NANEUSMPORT"/>
</dbReference>
<evidence type="ECO:0000256" key="4">
    <source>
        <dbReference type="ARBA" id="ARBA00022475"/>
    </source>
</evidence>
<dbReference type="GO" id="GO:0005330">
    <property type="term" value="F:dopamine:sodium symporter activity"/>
    <property type="evidence" value="ECO:0007669"/>
    <property type="project" value="TreeGrafter"/>
</dbReference>
<accession>A0A1V9WY95</accession>
<dbReference type="AlphaFoldDB" id="A0A1V9WY95"/>
<evidence type="ECO:0000313" key="16">
    <source>
        <dbReference type="EMBL" id="OQR66112.1"/>
    </source>
</evidence>
<evidence type="ECO:0000256" key="10">
    <source>
        <dbReference type="ARBA" id="ARBA00023053"/>
    </source>
</evidence>
<keyword evidence="10" id="KW-0915">Sodium</keyword>
<keyword evidence="9 15" id="KW-1133">Transmembrane helix</keyword>
<dbReference type="EMBL" id="MNPL01033659">
    <property type="protein sequence ID" value="OQR66112.1"/>
    <property type="molecule type" value="Genomic_DNA"/>
</dbReference>
<evidence type="ECO:0000256" key="7">
    <source>
        <dbReference type="ARBA" id="ARBA00022775"/>
    </source>
</evidence>
<evidence type="ECO:0000256" key="3">
    <source>
        <dbReference type="ARBA" id="ARBA00022448"/>
    </source>
</evidence>
<keyword evidence="8" id="KW-0769">Symport</keyword>
<evidence type="ECO:0000256" key="11">
    <source>
        <dbReference type="ARBA" id="ARBA00023136"/>
    </source>
</evidence>
<evidence type="ECO:0000256" key="14">
    <source>
        <dbReference type="PIRSR" id="PIRSR600175-2"/>
    </source>
</evidence>
<dbReference type="Proteomes" id="UP000192247">
    <property type="component" value="Unassembled WGS sequence"/>
</dbReference>
<comment type="subcellular location">
    <subcellularLocation>
        <location evidence="1">Cell membrane</location>
        <topology evidence="1">Multi-pass membrane protein</topology>
    </subcellularLocation>
</comment>
<evidence type="ECO:0000256" key="12">
    <source>
        <dbReference type="ARBA" id="ARBA00023157"/>
    </source>
</evidence>
<dbReference type="PANTHER" id="PTHR11616">
    <property type="entry name" value="SODIUM/CHLORIDE DEPENDENT TRANSPORTER"/>
    <property type="match status" value="1"/>
</dbReference>
<dbReference type="PROSITE" id="PS50267">
    <property type="entry name" value="NA_NEUROTRAN_SYMP_3"/>
    <property type="match status" value="1"/>
</dbReference>
<comment type="similarity">
    <text evidence="2">Belongs to the sodium:neurotransmitter symporter (SNF) (TC 2.A.22) family.</text>
</comment>
<dbReference type="GO" id="GO:0030424">
    <property type="term" value="C:axon"/>
    <property type="evidence" value="ECO:0007669"/>
    <property type="project" value="TreeGrafter"/>
</dbReference>
<dbReference type="SUPFAM" id="SSF161070">
    <property type="entry name" value="SNF-like"/>
    <property type="match status" value="1"/>
</dbReference>
<evidence type="ECO:0000256" key="15">
    <source>
        <dbReference type="SAM" id="Phobius"/>
    </source>
</evidence>
<dbReference type="GO" id="GO:0042734">
    <property type="term" value="C:presynaptic membrane"/>
    <property type="evidence" value="ECO:0007669"/>
    <property type="project" value="TreeGrafter"/>
</dbReference>
<dbReference type="InterPro" id="IPR000175">
    <property type="entry name" value="Na/ntran_symport"/>
</dbReference>
<dbReference type="GO" id="GO:0051583">
    <property type="term" value="P:dopamine uptake involved in synaptic transmission"/>
    <property type="evidence" value="ECO:0007669"/>
    <property type="project" value="TreeGrafter"/>
</dbReference>
<protein>
    <submittedName>
        <fullName evidence="16">Sodium-dependent serotonin transporter-like</fullName>
    </submittedName>
</protein>
<feature type="disulfide bond" evidence="14">
    <location>
        <begin position="133"/>
        <end position="142"/>
    </location>
</feature>
<organism evidence="16 17">
    <name type="scientific">Tropilaelaps mercedesae</name>
    <dbReference type="NCBI Taxonomy" id="418985"/>
    <lineage>
        <taxon>Eukaryota</taxon>
        <taxon>Metazoa</taxon>
        <taxon>Ecdysozoa</taxon>
        <taxon>Arthropoda</taxon>
        <taxon>Chelicerata</taxon>
        <taxon>Arachnida</taxon>
        <taxon>Acari</taxon>
        <taxon>Parasitiformes</taxon>
        <taxon>Mesostigmata</taxon>
        <taxon>Gamasina</taxon>
        <taxon>Dermanyssoidea</taxon>
        <taxon>Laelapidae</taxon>
        <taxon>Tropilaelaps</taxon>
    </lineage>
</organism>
<evidence type="ECO:0000256" key="1">
    <source>
        <dbReference type="ARBA" id="ARBA00004651"/>
    </source>
</evidence>
<evidence type="ECO:0000256" key="6">
    <source>
        <dbReference type="ARBA" id="ARBA00022723"/>
    </source>
</evidence>
<dbReference type="GO" id="GO:0032809">
    <property type="term" value="C:neuronal cell body membrane"/>
    <property type="evidence" value="ECO:0007669"/>
    <property type="project" value="TreeGrafter"/>
</dbReference>
<keyword evidence="11 15" id="KW-0472">Membrane</keyword>
<gene>
    <name evidence="16" type="ORF">BIW11_14367</name>
</gene>
<reference evidence="16 17" key="1">
    <citation type="journal article" date="2017" name="Gigascience">
        <title>Draft genome of the honey bee ectoparasitic mite, Tropilaelaps mercedesae, is shaped by the parasitic life history.</title>
        <authorList>
            <person name="Dong X."/>
            <person name="Armstrong S.D."/>
            <person name="Xia D."/>
            <person name="Makepeace B.L."/>
            <person name="Darby A.C."/>
            <person name="Kadowaki T."/>
        </authorList>
    </citation>
    <scope>NUCLEOTIDE SEQUENCE [LARGE SCALE GENOMIC DNA]</scope>
    <source>
        <strain evidence="16">Wuxi-XJTLU</strain>
    </source>
</reference>
<name>A0A1V9WY95_9ACAR</name>
<evidence type="ECO:0000313" key="17">
    <source>
        <dbReference type="Proteomes" id="UP000192247"/>
    </source>
</evidence>
<feature type="transmembrane region" description="Helical" evidence="15">
    <location>
        <begin position="45"/>
        <end position="66"/>
    </location>
</feature>
<evidence type="ECO:0000256" key="2">
    <source>
        <dbReference type="ARBA" id="ARBA00006459"/>
    </source>
</evidence>
<keyword evidence="4" id="KW-1003">Cell membrane</keyword>
<comment type="caution">
    <text evidence="16">The sequence shown here is derived from an EMBL/GenBank/DDBJ whole genome shotgun (WGS) entry which is preliminary data.</text>
</comment>
<proteinExistence type="inferred from homology"/>
<feature type="non-terminal residue" evidence="16">
    <location>
        <position position="161"/>
    </location>
</feature>